<dbReference type="OrthoDB" id="9944532at2759"/>
<evidence type="ECO:0000259" key="2">
    <source>
        <dbReference type="PROSITE" id="PS51457"/>
    </source>
</evidence>
<dbReference type="InterPro" id="IPR053072">
    <property type="entry name" value="BEN_domain_protein_7"/>
</dbReference>
<dbReference type="Pfam" id="PF10523">
    <property type="entry name" value="BEN"/>
    <property type="match status" value="1"/>
</dbReference>
<dbReference type="Proteomes" id="UP000504632">
    <property type="component" value="Chromosome 13"/>
</dbReference>
<feature type="region of interest" description="Disordered" evidence="1">
    <location>
        <begin position="99"/>
        <end position="144"/>
    </location>
</feature>
<evidence type="ECO:0000313" key="4">
    <source>
        <dbReference type="RefSeq" id="XP_030646319.1"/>
    </source>
</evidence>
<feature type="domain" description="BEN" evidence="2">
    <location>
        <begin position="289"/>
        <end position="399"/>
    </location>
</feature>
<reference evidence="4" key="1">
    <citation type="submission" date="2025-08" db="UniProtKB">
        <authorList>
            <consortium name="RefSeq"/>
        </authorList>
    </citation>
    <scope>IDENTIFICATION</scope>
</reference>
<feature type="region of interest" description="Disordered" evidence="1">
    <location>
        <begin position="19"/>
        <end position="40"/>
    </location>
</feature>
<dbReference type="InParanoid" id="A0A6J2WNY6"/>
<dbReference type="RefSeq" id="XP_030646319.1">
    <property type="nucleotide sequence ID" value="XM_030790459.1"/>
</dbReference>
<evidence type="ECO:0000256" key="1">
    <source>
        <dbReference type="SAM" id="MobiDB-lite"/>
    </source>
</evidence>
<accession>A0A6J2WNY6</accession>
<sequence length="429" mass="48200">MEFVERRRSRKSQSFKLINDQAFEPEYSDSGDHSDVNGEPVNTAVGGAWLGDDGLEIKRQITGMMRLLNDKAGRVYQRVGREEESLKQEVQEEALGWASPAGLFPEDPHPSTWSSEPTQLTPQYGTRSRTQKNHGKAHDMPSPPTPVAMVTEPPCCMCNCKSTLQAILLELRTVRKLLQTNRGVQEKQVAQVNTGNSRCRKRARKRRPIRRVTALTPPTKRNTPPSPPPEAEHSEVIGRRERLPRDKTVTALPVTPISNPTPTAEAPPPQYSLMRGQSSAEAEVRLAEDYEVFIPRAQLDSILLNYTRSGSLLFRKLVCAFFDDTTLANSLPNGKRKRGVNDQRKGLDQNIVGAIKVFTEKYCMANRIQKLPGPRDWVQILQDQIKLARRRLKRAETATDCEETGKRTRTDKTDGACDRVDSLLAVENP</sequence>
<keyword evidence="3" id="KW-1185">Reference proteome</keyword>
<gene>
    <name evidence="4" type="primary">bend7</name>
</gene>
<feature type="region of interest" description="Disordered" evidence="1">
    <location>
        <begin position="189"/>
        <end position="273"/>
    </location>
</feature>
<feature type="compositionally biased region" description="Polar residues" evidence="1">
    <location>
        <begin position="111"/>
        <end position="128"/>
    </location>
</feature>
<dbReference type="PANTHER" id="PTHR35068:SF1">
    <property type="entry name" value="BEN DOMAIN-CONTAINING PROTEIN 7"/>
    <property type="match status" value="1"/>
</dbReference>
<feature type="compositionally biased region" description="Basic and acidic residues" evidence="1">
    <location>
        <begin position="230"/>
        <end position="248"/>
    </location>
</feature>
<dbReference type="SMART" id="SM01025">
    <property type="entry name" value="BEN"/>
    <property type="match status" value="1"/>
</dbReference>
<dbReference type="Gene3D" id="1.10.10.2590">
    <property type="entry name" value="BEN domain"/>
    <property type="match status" value="1"/>
</dbReference>
<feature type="compositionally biased region" description="Basic residues" evidence="1">
    <location>
        <begin position="198"/>
        <end position="210"/>
    </location>
</feature>
<dbReference type="AlphaFoldDB" id="A0A6J2WNY6"/>
<proteinExistence type="predicted"/>
<protein>
    <submittedName>
        <fullName evidence="4">BEN domain-containing protein 7</fullName>
    </submittedName>
</protein>
<dbReference type="CTD" id="222389"/>
<evidence type="ECO:0000313" key="3">
    <source>
        <dbReference type="Proteomes" id="UP000504632"/>
    </source>
</evidence>
<name>A0A6J2WNY6_CHACN</name>
<organism evidence="3 4">
    <name type="scientific">Chanos chanos</name>
    <name type="common">Milkfish</name>
    <name type="synonym">Mugil chanos</name>
    <dbReference type="NCBI Taxonomy" id="29144"/>
    <lineage>
        <taxon>Eukaryota</taxon>
        <taxon>Metazoa</taxon>
        <taxon>Chordata</taxon>
        <taxon>Craniata</taxon>
        <taxon>Vertebrata</taxon>
        <taxon>Euteleostomi</taxon>
        <taxon>Actinopterygii</taxon>
        <taxon>Neopterygii</taxon>
        <taxon>Teleostei</taxon>
        <taxon>Ostariophysi</taxon>
        <taxon>Gonorynchiformes</taxon>
        <taxon>Chanidae</taxon>
        <taxon>Chanos</taxon>
    </lineage>
</organism>
<dbReference type="GO" id="GO:0003677">
    <property type="term" value="F:DNA binding"/>
    <property type="evidence" value="ECO:0007669"/>
    <property type="project" value="InterPro"/>
</dbReference>
<dbReference type="PROSITE" id="PS51457">
    <property type="entry name" value="BEN"/>
    <property type="match status" value="1"/>
</dbReference>
<dbReference type="PANTHER" id="PTHR35068">
    <property type="entry name" value="BEN DOMAIN-CONTAINING PROTEIN 7"/>
    <property type="match status" value="1"/>
</dbReference>
<dbReference type="InterPro" id="IPR018379">
    <property type="entry name" value="BEN_domain"/>
</dbReference>
<dbReference type="GeneID" id="115826579"/>